<evidence type="ECO:0000313" key="3">
    <source>
        <dbReference type="Proteomes" id="UP001476247"/>
    </source>
</evidence>
<feature type="domain" description="T6SS Phospholipase effector Tle1-like catalytic" evidence="1">
    <location>
        <begin position="7"/>
        <end position="270"/>
    </location>
</feature>
<gene>
    <name evidence="2" type="ORF">HPULCUR_008528</name>
</gene>
<proteinExistence type="predicted"/>
<protein>
    <recommendedName>
        <fullName evidence="1">T6SS Phospholipase effector Tle1-like catalytic domain-containing protein</fullName>
    </recommendedName>
</protein>
<dbReference type="PANTHER" id="PTHR33840">
    <property type="match status" value="1"/>
</dbReference>
<dbReference type="EMBL" id="BAABUJ010000026">
    <property type="protein sequence ID" value="GAA5803053.1"/>
    <property type="molecule type" value="Genomic_DNA"/>
</dbReference>
<sequence>MALNKPRRIIVCLDGTWETPQEKTNVYKFYIGIDTASDQHLYEYKSIYCSGLGTKGKNPFLGGFFGYGITSQIISAYQYICINYRDEKDEIWLIGFSRGAYTARSLVGMIYNVGLLPEVNLEHSREAYERYRDRFEYDHPNQIRSTQFREEYQCKIPSIHFLGCFDTVGALGVPKLPWYLGGSTLYGLFSSLHEFHDTKLSPIIKNAYHAISIHEQREWFRPTLMRFSSAANTDQQTLEQVWFPGMHGDVGGQESGDNLLSCHSLYWMISKARKNGLKFKTDMTDCSVNSQFSYHDSYVSSFVYKLMPRDDRVIQKNSMTDTYTITQIYKHGQFNDYITPEQLAMYKSNTLRTFLDHIIQQEKSQLGSL</sequence>
<dbReference type="Pfam" id="PF09994">
    <property type="entry name" value="T6SS_Tle1-like_cat"/>
    <property type="match status" value="1"/>
</dbReference>
<keyword evidence="3" id="KW-1185">Reference proteome</keyword>
<accession>A0ABP9Y7V7</accession>
<reference evidence="2 3" key="1">
    <citation type="submission" date="2024-04" db="EMBL/GenBank/DDBJ databases">
        <title>genome sequences of Mucor flavus KT1a and Helicostylum pulchrum KT1b strains isolation_sourced from the surface of a dry-aged beef.</title>
        <authorList>
            <person name="Toyotome T."/>
            <person name="Hosono M."/>
            <person name="Torimaru M."/>
            <person name="Fukuda K."/>
            <person name="Mikami N."/>
        </authorList>
    </citation>
    <scope>NUCLEOTIDE SEQUENCE [LARGE SCALE GENOMIC DNA]</scope>
    <source>
        <strain evidence="2 3">KT1b</strain>
    </source>
</reference>
<dbReference type="InterPro" id="IPR018712">
    <property type="entry name" value="Tle1-like_cat"/>
</dbReference>
<dbReference type="Proteomes" id="UP001476247">
    <property type="component" value="Unassembled WGS sequence"/>
</dbReference>
<comment type="caution">
    <text evidence="2">The sequence shown here is derived from an EMBL/GenBank/DDBJ whole genome shotgun (WGS) entry which is preliminary data.</text>
</comment>
<name>A0ABP9Y7V7_9FUNG</name>
<evidence type="ECO:0000313" key="2">
    <source>
        <dbReference type="EMBL" id="GAA5803053.1"/>
    </source>
</evidence>
<evidence type="ECO:0000259" key="1">
    <source>
        <dbReference type="Pfam" id="PF09994"/>
    </source>
</evidence>
<organism evidence="2 3">
    <name type="scientific">Helicostylum pulchrum</name>
    <dbReference type="NCBI Taxonomy" id="562976"/>
    <lineage>
        <taxon>Eukaryota</taxon>
        <taxon>Fungi</taxon>
        <taxon>Fungi incertae sedis</taxon>
        <taxon>Mucoromycota</taxon>
        <taxon>Mucoromycotina</taxon>
        <taxon>Mucoromycetes</taxon>
        <taxon>Mucorales</taxon>
        <taxon>Mucorineae</taxon>
        <taxon>Mucoraceae</taxon>
        <taxon>Helicostylum</taxon>
    </lineage>
</organism>
<dbReference type="PANTHER" id="PTHR33840:SF1">
    <property type="entry name" value="TLE1 PHOSPHOLIPASE DOMAIN-CONTAINING PROTEIN"/>
    <property type="match status" value="1"/>
</dbReference>